<protein>
    <submittedName>
        <fullName evidence="1">Uncharacterized protein</fullName>
    </submittedName>
</protein>
<gene>
    <name evidence="1" type="ORF">HHL09_00160</name>
</gene>
<dbReference type="KEGG" id="luo:HHL09_00160"/>
<accession>A0A858RC92</accession>
<proteinExistence type="predicted"/>
<dbReference type="Proteomes" id="UP000501812">
    <property type="component" value="Chromosome"/>
</dbReference>
<dbReference type="EMBL" id="CP051774">
    <property type="protein sequence ID" value="QJE94261.1"/>
    <property type="molecule type" value="Genomic_DNA"/>
</dbReference>
<sequence length="71" mass="7953">MNHGETWQPAPGGGLQHQRANLVKAAKDYLLAANRDRVLIREEVEEGIAIIVMLRRMDEEAPMEKEAGGRD</sequence>
<reference evidence="1 2" key="1">
    <citation type="submission" date="2020-04" db="EMBL/GenBank/DDBJ databases">
        <title>Luteolibacter sp. G-1-1-1 isolated from soil.</title>
        <authorList>
            <person name="Dahal R.H."/>
        </authorList>
    </citation>
    <scope>NUCLEOTIDE SEQUENCE [LARGE SCALE GENOMIC DNA]</scope>
    <source>
        <strain evidence="1 2">G-1-1-1</strain>
    </source>
</reference>
<name>A0A858RC92_9BACT</name>
<evidence type="ECO:0000313" key="1">
    <source>
        <dbReference type="EMBL" id="QJE94261.1"/>
    </source>
</evidence>
<keyword evidence="2" id="KW-1185">Reference proteome</keyword>
<organism evidence="1 2">
    <name type="scientific">Luteolibacter luteus</name>
    <dbReference type="NCBI Taxonomy" id="2728835"/>
    <lineage>
        <taxon>Bacteria</taxon>
        <taxon>Pseudomonadati</taxon>
        <taxon>Verrucomicrobiota</taxon>
        <taxon>Verrucomicrobiia</taxon>
        <taxon>Verrucomicrobiales</taxon>
        <taxon>Verrucomicrobiaceae</taxon>
        <taxon>Luteolibacter</taxon>
    </lineage>
</organism>
<evidence type="ECO:0000313" key="2">
    <source>
        <dbReference type="Proteomes" id="UP000501812"/>
    </source>
</evidence>
<dbReference type="RefSeq" id="WP_169452482.1">
    <property type="nucleotide sequence ID" value="NZ_CP051774.1"/>
</dbReference>
<dbReference type="AlphaFoldDB" id="A0A858RC92"/>